<dbReference type="CDD" id="cd09600">
    <property type="entry name" value="M1_APN"/>
    <property type="match status" value="1"/>
</dbReference>
<evidence type="ECO:0008006" key="8">
    <source>
        <dbReference type="Google" id="ProtNLM"/>
    </source>
</evidence>
<dbReference type="SUPFAM" id="SSF55486">
    <property type="entry name" value="Metalloproteases ('zincins'), catalytic domain"/>
    <property type="match status" value="1"/>
</dbReference>
<evidence type="ECO:0000259" key="2">
    <source>
        <dbReference type="Pfam" id="PF01433"/>
    </source>
</evidence>
<dbReference type="Proteomes" id="UP001165060">
    <property type="component" value="Unassembled WGS sequence"/>
</dbReference>
<dbReference type="Pfam" id="PF17432">
    <property type="entry name" value="DUF3458_C"/>
    <property type="match status" value="1"/>
</dbReference>
<keyword evidence="1" id="KW-0378">Hydrolase</keyword>
<dbReference type="InterPro" id="IPR014782">
    <property type="entry name" value="Peptidase_M1_dom"/>
</dbReference>
<dbReference type="Gene3D" id="2.60.40.1730">
    <property type="entry name" value="tricorn interacting facor f3 domain"/>
    <property type="match status" value="1"/>
</dbReference>
<dbReference type="InterPro" id="IPR037144">
    <property type="entry name" value="Peptidase_M1_pepN_C_sf"/>
</dbReference>
<evidence type="ECO:0000313" key="7">
    <source>
        <dbReference type="Proteomes" id="UP001165060"/>
    </source>
</evidence>
<dbReference type="EMBL" id="BRYB01002394">
    <property type="protein sequence ID" value="GMI19000.1"/>
    <property type="molecule type" value="Genomic_DNA"/>
</dbReference>
<dbReference type="Gene3D" id="1.10.390.10">
    <property type="entry name" value="Neutral Protease Domain 2"/>
    <property type="match status" value="1"/>
</dbReference>
<sequence>MLRPLAAAPLLARGVAAGPSVPLGRFTKAARRLLPSRTRLLSTAAAADAPAEIFRKDYRQPSNWVTDVALDFDIVPGLTTVSASLLCKPNEGLEPGPLVLDGDRSAVELLSVSVDGAELAAEDYELTGSKLEIPERHFRGRSEFRVDTKVTIKPETNTQLSGFYKSGPIYCSQCEAEGFRRITYYPDRPDNMATFSRVSVTADAAANPVLLSNGNLLSSSSSGSRHTAVWSDPFPKPSYLFAIVVGDLASISSSYETMSGRDVRLEIFSERENVGKLDYAMEALKKSMKWDEDKFGLEYFHNWTGNRVTCRSWFDLTLKEGLTVFRDQEFSGDLNSKAVQRIGDVKGLRGRQFAEDAGPMSHPIRPESYIAMDNFYTATVYSKGAEIIRMYHTLLGAGGFRKGMDLYFERHDGQAVSCDDFRAAMADANGKDFGQFERWYLQSGTPTVAYSHSYDVAANTFSLTLKQSTPTQPGNLPFHIPVSFGIIDSAGGAELLSTQVLELKEAEATFTFPLAGAPAGTPTPSLLRGFSAPVKLVNEKGEDDAMLAVLAAYDTDGFNRWENGQKYYAKVIFEELSRTCSADGMEKLYAMFEQTLTSATIEDDAIRAYAMMLPGESALSEEMSTIDPPGLKSARTSIKKQIATRFEPQLRAMYERLSKDVEGSAFKVDAESVGRRMLRNVCLDYLCSPRDGPEQIKAAAELASGHYDRAACMTDKLAALGILSGVEGEQSAEEARDGALKRFYDDAEGDALVVNKWFGLQSTSGKADVLADVKKLTEHPDFSLNPNRVRALIGGFTANLAAFHREDGLGYAFVADWVKELDAKNPQLASRIVGCLINFKRYDEGRGKLMRSQLEGIRDLDGLSPDTGEVVGRALR</sequence>
<reference evidence="6 7" key="1">
    <citation type="journal article" date="2023" name="Commun. Biol.">
        <title>Genome analysis of Parmales, the sister group of diatoms, reveals the evolutionary specialization of diatoms from phago-mixotrophs to photoautotrophs.</title>
        <authorList>
            <person name="Ban H."/>
            <person name="Sato S."/>
            <person name="Yoshikawa S."/>
            <person name="Yamada K."/>
            <person name="Nakamura Y."/>
            <person name="Ichinomiya M."/>
            <person name="Sato N."/>
            <person name="Blanc-Mathieu R."/>
            <person name="Endo H."/>
            <person name="Kuwata A."/>
            <person name="Ogata H."/>
        </authorList>
    </citation>
    <scope>NUCLEOTIDE SEQUENCE [LARGE SCALE GENOMIC DNA]</scope>
</reference>
<dbReference type="Gene3D" id="1.25.50.10">
    <property type="entry name" value="Peptidase M1, alanyl aminopeptidase, C-terminal domain"/>
    <property type="match status" value="1"/>
</dbReference>
<feature type="domain" description="Peptidase M1 membrane alanine aminopeptidase" evidence="2">
    <location>
        <begin position="298"/>
        <end position="439"/>
    </location>
</feature>
<comment type="caution">
    <text evidence="6">The sequence shown here is derived from an EMBL/GenBank/DDBJ whole genome shotgun (WGS) entry which is preliminary data.</text>
</comment>
<accession>A0ABQ6M3Q8</accession>
<dbReference type="InterPro" id="IPR042097">
    <property type="entry name" value="Aminopeptidase_N-like_N_sf"/>
</dbReference>
<keyword evidence="1" id="KW-0031">Aminopeptidase</keyword>
<dbReference type="Pfam" id="PF01433">
    <property type="entry name" value="Peptidase_M1"/>
    <property type="match status" value="1"/>
</dbReference>
<feature type="domain" description="Peptidase M1 alanyl aminopeptidase C-terminal" evidence="4">
    <location>
        <begin position="545"/>
        <end position="875"/>
    </location>
</feature>
<name>A0ABQ6M3Q8_9STRA</name>
<dbReference type="PANTHER" id="PTHR46322">
    <property type="entry name" value="PUROMYCIN-SENSITIVE AMINOPEPTIDASE"/>
    <property type="match status" value="1"/>
</dbReference>
<protein>
    <recommendedName>
        <fullName evidence="8">Aminopeptidase N</fullName>
    </recommendedName>
</protein>
<evidence type="ECO:0000259" key="4">
    <source>
        <dbReference type="Pfam" id="PF17432"/>
    </source>
</evidence>
<evidence type="ECO:0000259" key="5">
    <source>
        <dbReference type="Pfam" id="PF17900"/>
    </source>
</evidence>
<gene>
    <name evidence="6" type="ORF">TeGR_g3423</name>
</gene>
<dbReference type="InterPro" id="IPR045357">
    <property type="entry name" value="Aminopeptidase_N-like_N"/>
</dbReference>
<dbReference type="SUPFAM" id="SSF63737">
    <property type="entry name" value="Leukotriene A4 hydrolase N-terminal domain"/>
    <property type="match status" value="1"/>
</dbReference>
<dbReference type="InterPro" id="IPR035414">
    <property type="entry name" value="Peptidase_M1_pepN_Ig-like"/>
</dbReference>
<proteinExistence type="predicted"/>
<organism evidence="6 7">
    <name type="scientific">Tetraparma gracilis</name>
    <dbReference type="NCBI Taxonomy" id="2962635"/>
    <lineage>
        <taxon>Eukaryota</taxon>
        <taxon>Sar</taxon>
        <taxon>Stramenopiles</taxon>
        <taxon>Ochrophyta</taxon>
        <taxon>Bolidophyceae</taxon>
        <taxon>Parmales</taxon>
        <taxon>Triparmaceae</taxon>
        <taxon>Tetraparma</taxon>
    </lineage>
</organism>
<keyword evidence="7" id="KW-1185">Reference proteome</keyword>
<evidence type="ECO:0000256" key="1">
    <source>
        <dbReference type="ARBA" id="ARBA00022438"/>
    </source>
</evidence>
<dbReference type="PANTHER" id="PTHR46322:SF1">
    <property type="entry name" value="PUROMYCIN-SENSITIVE AMINOPEPTIDASE"/>
    <property type="match status" value="1"/>
</dbReference>
<keyword evidence="1" id="KW-0645">Protease</keyword>
<evidence type="ECO:0000313" key="6">
    <source>
        <dbReference type="EMBL" id="GMI19000.1"/>
    </source>
</evidence>
<dbReference type="InterPro" id="IPR027268">
    <property type="entry name" value="Peptidase_M4/M1_CTD_sf"/>
</dbReference>
<dbReference type="Pfam" id="PF17900">
    <property type="entry name" value="Peptidase_M1_N"/>
    <property type="match status" value="1"/>
</dbReference>
<dbReference type="Pfam" id="PF11940">
    <property type="entry name" value="DUF3458"/>
    <property type="match status" value="1"/>
</dbReference>
<dbReference type="InterPro" id="IPR038438">
    <property type="entry name" value="PepN_Ig-like_sf"/>
</dbReference>
<feature type="domain" description="Peptidase M1 alanyl aminopeptidase Ig-like fold" evidence="3">
    <location>
        <begin position="444"/>
        <end position="537"/>
    </location>
</feature>
<feature type="domain" description="Aminopeptidase N-like N-terminal" evidence="5">
    <location>
        <begin position="150"/>
        <end position="240"/>
    </location>
</feature>
<dbReference type="Gene3D" id="3.30.2010.30">
    <property type="match status" value="1"/>
</dbReference>
<evidence type="ECO:0000259" key="3">
    <source>
        <dbReference type="Pfam" id="PF11940"/>
    </source>
</evidence>
<dbReference type="InterPro" id="IPR024601">
    <property type="entry name" value="Peptidase_M1_pepN_C"/>
</dbReference>
<dbReference type="Gene3D" id="2.60.40.1840">
    <property type="match status" value="1"/>
</dbReference>
<dbReference type="InterPro" id="IPR012779">
    <property type="entry name" value="Peptidase_M1_pepN"/>
</dbReference>